<accession>A0A7G7GB23</accession>
<sequence>MEPNFQDSTKPKAKLDTRMDRLYYSYIDEEVEASLTDKDREYREQLEAAWSLLVQYHSFEQSVPLLRSRFDISRATAYRVLNDCTRLFGDVTQVSKQGLRHILYEYSMKVFQLAATQKPPELGQMNRAIKNMAMLKGLDQNDAGSFDAELLEAHTYLLQLTAKGSEKPKTLNISAINKLPETEYQEVLDSVEEEGLGHQSIDDILDGKLSSDQEEEDE</sequence>
<name>A0A7G7GB23_9BACT</name>
<dbReference type="RefSeq" id="WP_185270838.1">
    <property type="nucleotide sequence ID" value="NZ_CP055156.1"/>
</dbReference>
<feature type="region of interest" description="Disordered" evidence="1">
    <location>
        <begin position="190"/>
        <end position="218"/>
    </location>
</feature>
<evidence type="ECO:0000313" key="3">
    <source>
        <dbReference type="Proteomes" id="UP000515237"/>
    </source>
</evidence>
<dbReference type="Proteomes" id="UP000515237">
    <property type="component" value="Chromosome"/>
</dbReference>
<organism evidence="2 3">
    <name type="scientific">Adhaeribacter swui</name>
    <dbReference type="NCBI Taxonomy" id="2086471"/>
    <lineage>
        <taxon>Bacteria</taxon>
        <taxon>Pseudomonadati</taxon>
        <taxon>Bacteroidota</taxon>
        <taxon>Cytophagia</taxon>
        <taxon>Cytophagales</taxon>
        <taxon>Hymenobacteraceae</taxon>
        <taxon>Adhaeribacter</taxon>
    </lineage>
</organism>
<dbReference type="EMBL" id="CP055156">
    <property type="protein sequence ID" value="QNF34357.1"/>
    <property type="molecule type" value="Genomic_DNA"/>
</dbReference>
<evidence type="ECO:0000313" key="2">
    <source>
        <dbReference type="EMBL" id="QNF34357.1"/>
    </source>
</evidence>
<keyword evidence="3" id="KW-1185">Reference proteome</keyword>
<dbReference type="KEGG" id="aswu:HUW51_17105"/>
<reference evidence="2 3" key="1">
    <citation type="journal article" date="2018" name="Int. J. Syst. Evol. Microbiol.">
        <title>Adhaeribacter swui sp. nov., isolated from wet mud.</title>
        <authorList>
            <person name="Kim D.U."/>
            <person name="Kim K.W."/>
            <person name="Kang M.S."/>
            <person name="Kim J.Y."/>
            <person name="Jang J.H."/>
            <person name="Kim M.K."/>
        </authorList>
    </citation>
    <scope>NUCLEOTIDE SEQUENCE [LARGE SCALE GENOMIC DNA]</scope>
    <source>
        <strain evidence="2 3">KCTC 52873</strain>
    </source>
</reference>
<dbReference type="AlphaFoldDB" id="A0A7G7GB23"/>
<proteinExistence type="predicted"/>
<evidence type="ECO:0000256" key="1">
    <source>
        <dbReference type="SAM" id="MobiDB-lite"/>
    </source>
</evidence>
<gene>
    <name evidence="2" type="ORF">HUW51_17105</name>
</gene>
<protein>
    <submittedName>
        <fullName evidence="2">Uncharacterized protein</fullName>
    </submittedName>
</protein>